<evidence type="ECO:0000313" key="1">
    <source>
        <dbReference type="EMBL" id="VDP29002.1"/>
    </source>
</evidence>
<dbReference type="Proteomes" id="UP000272942">
    <property type="component" value="Unassembled WGS sequence"/>
</dbReference>
<accession>A0A3P8BSW7</accession>
<sequence length="161" mass="17969">MTGHLASLERILLTRVYRYWLTSWPLSVGHTYPIALSDFARGPAVQGAGWPTMDQPIDPHLFFSNDPGFYLPIAKAIRLEPTRSDLFRVDSNECKPQLNTCEWLVNPHTSNYLVGSASLASYAGTFVYCHSGLNDKAVAHEKCTPIVLLYRGPPGDIDAYR</sequence>
<proteinExistence type="predicted"/>
<gene>
    <name evidence="1" type="ORF">ECPE_LOCUS791</name>
</gene>
<evidence type="ECO:0000313" key="2">
    <source>
        <dbReference type="Proteomes" id="UP000272942"/>
    </source>
</evidence>
<reference evidence="1 2" key="1">
    <citation type="submission" date="2018-11" db="EMBL/GenBank/DDBJ databases">
        <authorList>
            <consortium name="Pathogen Informatics"/>
        </authorList>
    </citation>
    <scope>NUCLEOTIDE SEQUENCE [LARGE SCALE GENOMIC DNA]</scope>
    <source>
        <strain evidence="1 2">Egypt</strain>
    </source>
</reference>
<protein>
    <submittedName>
        <fullName evidence="1">Uncharacterized protein</fullName>
    </submittedName>
</protein>
<dbReference type="EMBL" id="UZAN01003255">
    <property type="protein sequence ID" value="VDP29002.1"/>
    <property type="molecule type" value="Genomic_DNA"/>
</dbReference>
<name>A0A3P8BSW7_9TREM</name>
<keyword evidence="2" id="KW-1185">Reference proteome</keyword>
<dbReference type="OrthoDB" id="6288001at2759"/>
<dbReference type="AlphaFoldDB" id="A0A3P8BSW7"/>
<organism evidence="1 2">
    <name type="scientific">Echinostoma caproni</name>
    <dbReference type="NCBI Taxonomy" id="27848"/>
    <lineage>
        <taxon>Eukaryota</taxon>
        <taxon>Metazoa</taxon>
        <taxon>Spiralia</taxon>
        <taxon>Lophotrochozoa</taxon>
        <taxon>Platyhelminthes</taxon>
        <taxon>Trematoda</taxon>
        <taxon>Digenea</taxon>
        <taxon>Plagiorchiida</taxon>
        <taxon>Echinostomata</taxon>
        <taxon>Echinostomatoidea</taxon>
        <taxon>Echinostomatidae</taxon>
        <taxon>Echinostoma</taxon>
    </lineage>
</organism>